<feature type="binding site" evidence="7 10">
    <location>
        <position position="357"/>
    </location>
    <ligand>
        <name>Mg(2+)</name>
        <dbReference type="ChEBI" id="CHEBI:18420"/>
    </ligand>
</feature>
<evidence type="ECO:0000259" key="12">
    <source>
        <dbReference type="PROSITE" id="PS51278"/>
    </source>
</evidence>
<dbReference type="GO" id="GO:0004044">
    <property type="term" value="F:amidophosphoribosyltransferase activity"/>
    <property type="evidence" value="ECO:0007669"/>
    <property type="project" value="UniProtKB-UniRule"/>
</dbReference>
<accession>A0A9D2GTE3</accession>
<keyword evidence="6 7" id="KW-0315">Glutamine amidotransferase</keyword>
<evidence type="ECO:0000256" key="10">
    <source>
        <dbReference type="PIRSR" id="PIRSR000485-2"/>
    </source>
</evidence>
<feature type="binding site" evidence="7 10">
    <location>
        <position position="358"/>
    </location>
    <ligand>
        <name>Mg(2+)</name>
        <dbReference type="ChEBI" id="CHEBI:18420"/>
    </ligand>
</feature>
<comment type="cofactor">
    <cofactor evidence="7 10">
        <name>Mg(2+)</name>
        <dbReference type="ChEBI" id="CHEBI:18420"/>
    </cofactor>
    <text evidence="7 10">Binds 1 Mg(2+) ion per subunit.</text>
</comment>
<organism evidence="13 14">
    <name type="scientific">Candidatus Mucispirillum faecigallinarum</name>
    <dbReference type="NCBI Taxonomy" id="2838699"/>
    <lineage>
        <taxon>Bacteria</taxon>
        <taxon>Pseudomonadati</taxon>
        <taxon>Deferribacterota</taxon>
        <taxon>Deferribacteres</taxon>
        <taxon>Deferribacterales</taxon>
        <taxon>Mucispirillaceae</taxon>
        <taxon>Mucispirillum</taxon>
    </lineage>
</organism>
<evidence type="ECO:0000313" key="14">
    <source>
        <dbReference type="Proteomes" id="UP000824176"/>
    </source>
</evidence>
<dbReference type="SUPFAM" id="SSF53271">
    <property type="entry name" value="PRTase-like"/>
    <property type="match status" value="1"/>
</dbReference>
<dbReference type="GO" id="GO:0000287">
    <property type="term" value="F:magnesium ion binding"/>
    <property type="evidence" value="ECO:0007669"/>
    <property type="project" value="UniProtKB-UniRule"/>
</dbReference>
<evidence type="ECO:0000256" key="9">
    <source>
        <dbReference type="PIRSR" id="PIRSR000485-1"/>
    </source>
</evidence>
<comment type="pathway">
    <text evidence="1 7 8">Purine metabolism; IMP biosynthesis via de novo pathway; N(1)-(5-phospho-D-ribosyl)glycinamide from 5-phospho-alpha-D-ribose 1-diphosphate: step 1/2.</text>
</comment>
<protein>
    <recommendedName>
        <fullName evidence="7">Amidophosphoribosyltransferase</fullName>
        <shortName evidence="7">ATase</shortName>
        <ecNumber evidence="7">2.4.2.14</ecNumber>
    </recommendedName>
    <alternativeName>
        <fullName evidence="7">Glutamine phosphoribosylpyrophosphate amidotransferase</fullName>
        <shortName evidence="7">GPATase</shortName>
    </alternativeName>
</protein>
<keyword evidence="3 7" id="KW-0328">Glycosyltransferase</keyword>
<reference evidence="13" key="2">
    <citation type="submission" date="2021-04" db="EMBL/GenBank/DDBJ databases">
        <authorList>
            <person name="Gilroy R."/>
        </authorList>
    </citation>
    <scope>NUCLEOTIDE SEQUENCE</scope>
    <source>
        <strain evidence="13">ChiW4-1371</strain>
    </source>
</reference>
<dbReference type="InterPro" id="IPR005854">
    <property type="entry name" value="PurF"/>
</dbReference>
<evidence type="ECO:0000256" key="11">
    <source>
        <dbReference type="PIRSR" id="PIRSR000485-3"/>
    </source>
</evidence>
<feature type="binding site" evidence="7 11">
    <location>
        <position position="394"/>
    </location>
    <ligand>
        <name>[4Fe-4S] cluster</name>
        <dbReference type="ChEBI" id="CHEBI:49883"/>
    </ligand>
</feature>
<dbReference type="InterPro" id="IPR029057">
    <property type="entry name" value="PRTase-like"/>
</dbReference>
<keyword evidence="5 7" id="KW-0658">Purine biosynthesis</keyword>
<feature type="active site" description="Nucleophile" evidence="7 9">
    <location>
        <position position="12"/>
    </location>
</feature>
<comment type="function">
    <text evidence="7">Catalyzes the formation of phosphoribosylamine from phosphoribosylpyrophosphate (PRPP) and glutamine.</text>
</comment>
<evidence type="ECO:0000256" key="6">
    <source>
        <dbReference type="ARBA" id="ARBA00022962"/>
    </source>
</evidence>
<dbReference type="PANTHER" id="PTHR11907">
    <property type="entry name" value="AMIDOPHOSPHORIBOSYLTRANSFERASE"/>
    <property type="match status" value="1"/>
</dbReference>
<comment type="caution">
    <text evidence="13">The sequence shown here is derived from an EMBL/GenBank/DDBJ whole genome shotgun (WGS) entry which is preliminary data.</text>
</comment>
<proteinExistence type="inferred from homology"/>
<evidence type="ECO:0000256" key="7">
    <source>
        <dbReference type="HAMAP-Rule" id="MF_01931"/>
    </source>
</evidence>
<dbReference type="Gene3D" id="3.40.50.2020">
    <property type="match status" value="1"/>
</dbReference>
<keyword evidence="7 10" id="KW-0479">Metal-binding</keyword>
<keyword evidence="7 11" id="KW-0408">Iron</keyword>
<feature type="binding site" evidence="7 11">
    <location>
        <position position="248"/>
    </location>
    <ligand>
        <name>[4Fe-4S] cluster</name>
        <dbReference type="ChEBI" id="CHEBI:49883"/>
    </ligand>
</feature>
<feature type="domain" description="Glutamine amidotransferase type-2" evidence="12">
    <location>
        <begin position="12"/>
        <end position="231"/>
    </location>
</feature>
<dbReference type="PIRSF" id="PIRSF000485">
    <property type="entry name" value="Amd_phspho_trans"/>
    <property type="match status" value="1"/>
</dbReference>
<comment type="similarity">
    <text evidence="2 7 8">In the C-terminal section; belongs to the purine/pyrimidine phosphoribosyltransferase family.</text>
</comment>
<dbReference type="HAMAP" id="MF_01931">
    <property type="entry name" value="PurF"/>
    <property type="match status" value="1"/>
</dbReference>
<reference evidence="13" key="1">
    <citation type="journal article" date="2021" name="PeerJ">
        <title>Extensive microbial diversity within the chicken gut microbiome revealed by metagenomics and culture.</title>
        <authorList>
            <person name="Gilroy R."/>
            <person name="Ravi A."/>
            <person name="Getino M."/>
            <person name="Pursley I."/>
            <person name="Horton D.L."/>
            <person name="Alikhan N.F."/>
            <person name="Baker D."/>
            <person name="Gharbi K."/>
            <person name="Hall N."/>
            <person name="Watson M."/>
            <person name="Adriaenssens E.M."/>
            <person name="Foster-Nyarko E."/>
            <person name="Jarju S."/>
            <person name="Secka A."/>
            <person name="Antonio M."/>
            <person name="Oren A."/>
            <person name="Chaudhuri R.R."/>
            <person name="La Ragione R."/>
            <person name="Hildebrand F."/>
            <person name="Pallen M.J."/>
        </authorList>
    </citation>
    <scope>NUCLEOTIDE SEQUENCE</scope>
    <source>
        <strain evidence="13">ChiW4-1371</strain>
    </source>
</reference>
<dbReference type="CDD" id="cd00715">
    <property type="entry name" value="GPATase_N"/>
    <property type="match status" value="1"/>
</dbReference>
<evidence type="ECO:0000313" key="13">
    <source>
        <dbReference type="EMBL" id="HIZ89009.1"/>
    </source>
</evidence>
<dbReference type="EC" id="2.4.2.14" evidence="7"/>
<dbReference type="GO" id="GO:0051539">
    <property type="term" value="F:4 iron, 4 sulfur cluster binding"/>
    <property type="evidence" value="ECO:0007669"/>
    <property type="project" value="UniProtKB-KW"/>
</dbReference>
<feature type="binding site" evidence="7 11">
    <location>
        <position position="443"/>
    </location>
    <ligand>
        <name>[4Fe-4S] cluster</name>
        <dbReference type="ChEBI" id="CHEBI:49883"/>
    </ligand>
</feature>
<comment type="catalytic activity">
    <reaction evidence="7 8">
        <text>5-phospho-beta-D-ribosylamine + L-glutamate + diphosphate = 5-phospho-alpha-D-ribose 1-diphosphate + L-glutamine + H2O</text>
        <dbReference type="Rhea" id="RHEA:14905"/>
        <dbReference type="ChEBI" id="CHEBI:15377"/>
        <dbReference type="ChEBI" id="CHEBI:29985"/>
        <dbReference type="ChEBI" id="CHEBI:33019"/>
        <dbReference type="ChEBI" id="CHEBI:58017"/>
        <dbReference type="ChEBI" id="CHEBI:58359"/>
        <dbReference type="ChEBI" id="CHEBI:58681"/>
        <dbReference type="EC" id="2.4.2.14"/>
    </reaction>
</comment>
<dbReference type="SUPFAM" id="SSF56235">
    <property type="entry name" value="N-terminal nucleophile aminohydrolases (Ntn hydrolases)"/>
    <property type="match status" value="1"/>
</dbReference>
<sequence>MIAGSDKFNDECAIAGVYGNHEAANLVYLCLYALQHRGQQGTGIAAYDGDNIHAEKREGLVADVYTKKRLKKLPGKIAIGHNRYPTDGIFSARNLQPVIAELPIGDCALAYNGNLVNAFKIRKQLIQDGAIFSTGTDSETIMHLLAKRLKNEDLITALSNVMTQITGSYSMVFMADNKLIAMRDPHGVRPLAMGMMKDGYVFVSETVALDLIDAHFVREVEPGEMVVVDASGVKSYFPGGKLENPAPCVFEHVYFARPDSFMFGQSVYEVRKGFGKMLAKECPVDADIVIPVPDSGITATIGYSEESKIPFELGIIRNHYVGRTFIEPSQNIRDFGVRIKLNPVKNLINGKRIVVVDDSIVRGTTSKKIVKLLRDAGAKEIHMRISAPPTSFPCYYGIDTPTKKELISNTHTQEEIRKFIGADTLGYISLEGMKKVLIDNNFCFACFTGDYPIDPADLIED</sequence>
<dbReference type="AlphaFoldDB" id="A0A9D2GTE3"/>
<evidence type="ECO:0000256" key="8">
    <source>
        <dbReference type="PIRNR" id="PIRNR000485"/>
    </source>
</evidence>
<dbReference type="GO" id="GO:0009113">
    <property type="term" value="P:purine nucleobase biosynthetic process"/>
    <property type="evidence" value="ECO:0007669"/>
    <property type="project" value="UniProtKB-UniRule"/>
</dbReference>
<dbReference type="InterPro" id="IPR029055">
    <property type="entry name" value="Ntn_hydrolases_N"/>
</dbReference>
<evidence type="ECO:0000256" key="1">
    <source>
        <dbReference type="ARBA" id="ARBA00005209"/>
    </source>
</evidence>
<dbReference type="InterPro" id="IPR035584">
    <property type="entry name" value="PurF_N"/>
</dbReference>
<evidence type="ECO:0000256" key="2">
    <source>
        <dbReference type="ARBA" id="ARBA00010138"/>
    </source>
</evidence>
<dbReference type="InterPro" id="IPR017932">
    <property type="entry name" value="GATase_2_dom"/>
</dbReference>
<dbReference type="NCBIfam" id="TIGR01134">
    <property type="entry name" value="purF"/>
    <property type="match status" value="1"/>
</dbReference>
<dbReference type="PROSITE" id="PS51278">
    <property type="entry name" value="GATASE_TYPE_2"/>
    <property type="match status" value="1"/>
</dbReference>
<dbReference type="Pfam" id="PF13537">
    <property type="entry name" value="GATase_7"/>
    <property type="match status" value="1"/>
</dbReference>
<evidence type="ECO:0000256" key="5">
    <source>
        <dbReference type="ARBA" id="ARBA00022755"/>
    </source>
</evidence>
<keyword evidence="7" id="KW-0004">4Fe-4S</keyword>
<comment type="cofactor">
    <cofactor evidence="7 11">
        <name>[4Fe-4S] cluster</name>
        <dbReference type="ChEBI" id="CHEBI:49883"/>
    </cofactor>
    <text evidence="7 11">Binds 1 [4Fe-4S] cluster per subunit.</text>
</comment>
<evidence type="ECO:0000256" key="4">
    <source>
        <dbReference type="ARBA" id="ARBA00022679"/>
    </source>
</evidence>
<feature type="binding site" evidence="7 11">
    <location>
        <position position="446"/>
    </location>
    <ligand>
        <name>[4Fe-4S] cluster</name>
        <dbReference type="ChEBI" id="CHEBI:49883"/>
    </ligand>
</feature>
<feature type="binding site" evidence="7 10">
    <location>
        <position position="295"/>
    </location>
    <ligand>
        <name>Mg(2+)</name>
        <dbReference type="ChEBI" id="CHEBI:18420"/>
    </ligand>
</feature>
<name>A0A9D2GTE3_9BACT</name>
<gene>
    <name evidence="7" type="primary">purF</name>
    <name evidence="13" type="ORF">H9804_03610</name>
</gene>
<keyword evidence="7 11" id="KW-0411">Iron-sulfur</keyword>
<dbReference type="InterPro" id="IPR000836">
    <property type="entry name" value="PRTase_dom"/>
</dbReference>
<dbReference type="EMBL" id="DXAQ01000054">
    <property type="protein sequence ID" value="HIZ89009.1"/>
    <property type="molecule type" value="Genomic_DNA"/>
</dbReference>
<dbReference type="GO" id="GO:0006189">
    <property type="term" value="P:'de novo' IMP biosynthetic process"/>
    <property type="evidence" value="ECO:0007669"/>
    <property type="project" value="UniProtKB-UniRule"/>
</dbReference>
<dbReference type="CDD" id="cd06223">
    <property type="entry name" value="PRTases_typeI"/>
    <property type="match status" value="1"/>
</dbReference>
<keyword evidence="4 7" id="KW-0808">Transferase</keyword>
<dbReference type="Gene3D" id="3.60.20.10">
    <property type="entry name" value="Glutamine Phosphoribosylpyrophosphate, subunit 1, domain 1"/>
    <property type="match status" value="1"/>
</dbReference>
<keyword evidence="7 10" id="KW-0460">Magnesium</keyword>
<dbReference type="Proteomes" id="UP000824176">
    <property type="component" value="Unassembled WGS sequence"/>
</dbReference>
<evidence type="ECO:0000256" key="3">
    <source>
        <dbReference type="ARBA" id="ARBA00022676"/>
    </source>
</evidence>